<reference evidence="1 2" key="1">
    <citation type="journal article" date="2024" name="J Genomics">
        <title>Draft genome sequencing and assembly of Favolaschia claudopus CIRM-BRFM 2984 isolated from oak limbs.</title>
        <authorList>
            <person name="Navarro D."/>
            <person name="Drula E."/>
            <person name="Chaduli D."/>
            <person name="Cazenave R."/>
            <person name="Ahrendt S."/>
            <person name="Wang J."/>
            <person name="Lipzen A."/>
            <person name="Daum C."/>
            <person name="Barry K."/>
            <person name="Grigoriev I.V."/>
            <person name="Favel A."/>
            <person name="Rosso M.N."/>
            <person name="Martin F."/>
        </authorList>
    </citation>
    <scope>NUCLEOTIDE SEQUENCE [LARGE SCALE GENOMIC DNA]</scope>
    <source>
        <strain evidence="1 2">CIRM-BRFM 2984</strain>
    </source>
</reference>
<evidence type="ECO:0000313" key="2">
    <source>
        <dbReference type="Proteomes" id="UP001362999"/>
    </source>
</evidence>
<protein>
    <submittedName>
        <fullName evidence="1">Uncharacterized protein</fullName>
    </submittedName>
</protein>
<accession>A0AAV9ZZV4</accession>
<evidence type="ECO:0000313" key="1">
    <source>
        <dbReference type="EMBL" id="KAK6996758.1"/>
    </source>
</evidence>
<dbReference type="Proteomes" id="UP001362999">
    <property type="component" value="Unassembled WGS sequence"/>
</dbReference>
<name>A0AAV9ZZV4_9AGAR</name>
<sequence>MGTGSTRGSVPGVWRVRVRVNTLQTRSKLCTWAGRPMGVSILSRSSFDALADTGEAANASNQWGYSEIAAWLTYQLQWSVKNKVNINSIGILDGLEDAEPSAGYQRVIRTVYGLGLPRVQVSSWHPQVDPCQTLAPRAEVVGNLTPLRHGRHKWGYSNIVEHSDVKVRFKNRFEPESNRTEHDVQVQQLLISEPEHRVRVWGSPKRVAFELSSNTERKIHQSPIKYGDFDTKLVPCGLDPRKTFPSLECSAMVDHFAAVDHQLQSNDGPSVIMEYLVQGARSGSRFSNFRTRGSGSGFTENAPNLN</sequence>
<gene>
    <name evidence="1" type="ORF">R3P38DRAFT_2799620</name>
</gene>
<organism evidence="1 2">
    <name type="scientific">Favolaschia claudopus</name>
    <dbReference type="NCBI Taxonomy" id="2862362"/>
    <lineage>
        <taxon>Eukaryota</taxon>
        <taxon>Fungi</taxon>
        <taxon>Dikarya</taxon>
        <taxon>Basidiomycota</taxon>
        <taxon>Agaricomycotina</taxon>
        <taxon>Agaricomycetes</taxon>
        <taxon>Agaricomycetidae</taxon>
        <taxon>Agaricales</taxon>
        <taxon>Marasmiineae</taxon>
        <taxon>Mycenaceae</taxon>
        <taxon>Favolaschia</taxon>
    </lineage>
</organism>
<keyword evidence="2" id="KW-1185">Reference proteome</keyword>
<dbReference type="EMBL" id="JAWWNJ010000096">
    <property type="protein sequence ID" value="KAK6996758.1"/>
    <property type="molecule type" value="Genomic_DNA"/>
</dbReference>
<dbReference type="AlphaFoldDB" id="A0AAV9ZZV4"/>
<comment type="caution">
    <text evidence="1">The sequence shown here is derived from an EMBL/GenBank/DDBJ whole genome shotgun (WGS) entry which is preliminary data.</text>
</comment>
<proteinExistence type="predicted"/>